<dbReference type="Proteomes" id="UP000306196">
    <property type="component" value="Unassembled WGS sequence"/>
</dbReference>
<dbReference type="InterPro" id="IPR028098">
    <property type="entry name" value="Glyco_trans_4-like_N"/>
</dbReference>
<dbReference type="AlphaFoldDB" id="A0A5R8KCM1"/>
<protein>
    <submittedName>
        <fullName evidence="3">Glycosyltransferase family 4 protein</fullName>
    </submittedName>
</protein>
<gene>
    <name evidence="3" type="ORF">FEM03_15135</name>
</gene>
<comment type="caution">
    <text evidence="3">The sequence shown here is derived from an EMBL/GenBank/DDBJ whole genome shotgun (WGS) entry which is preliminary data.</text>
</comment>
<dbReference type="Gene3D" id="3.40.50.2000">
    <property type="entry name" value="Glycogen Phosphorylase B"/>
    <property type="match status" value="2"/>
</dbReference>
<dbReference type="RefSeq" id="WP_138087118.1">
    <property type="nucleotide sequence ID" value="NZ_VAUV01000010.1"/>
</dbReference>
<dbReference type="GO" id="GO:0016757">
    <property type="term" value="F:glycosyltransferase activity"/>
    <property type="evidence" value="ECO:0007669"/>
    <property type="project" value="InterPro"/>
</dbReference>
<evidence type="ECO:0000259" key="1">
    <source>
        <dbReference type="Pfam" id="PF00534"/>
    </source>
</evidence>
<evidence type="ECO:0000259" key="2">
    <source>
        <dbReference type="Pfam" id="PF13439"/>
    </source>
</evidence>
<dbReference type="Pfam" id="PF00534">
    <property type="entry name" value="Glycos_transf_1"/>
    <property type="match status" value="1"/>
</dbReference>
<feature type="domain" description="Glycosyl transferase family 1" evidence="1">
    <location>
        <begin position="198"/>
        <end position="348"/>
    </location>
</feature>
<dbReference type="Pfam" id="PF13439">
    <property type="entry name" value="Glyco_transf_4"/>
    <property type="match status" value="1"/>
</dbReference>
<organism evidence="3 4">
    <name type="scientific">Phragmitibacter flavus</name>
    <dbReference type="NCBI Taxonomy" id="2576071"/>
    <lineage>
        <taxon>Bacteria</taxon>
        <taxon>Pseudomonadati</taxon>
        <taxon>Verrucomicrobiota</taxon>
        <taxon>Verrucomicrobiia</taxon>
        <taxon>Verrucomicrobiales</taxon>
        <taxon>Verrucomicrobiaceae</taxon>
        <taxon>Phragmitibacter</taxon>
    </lineage>
</organism>
<accession>A0A5R8KCM1</accession>
<sequence length="370" mass="41114">MRVALIYHQFVPRGGLEGYLMEFAFRLRSEGHEVLVVTAEADEKALEELKLELRLVPVARGSGLVRLWQFERVVSQLSNEDLGVDVSIGFGRTTSHDLHRAGGGCHKVYSGLLPIWKRWSMKNLLELQLEQELYSGGKTRLFVVNSGEVAKQVHAVYGTPMEQFRVIHTAVDTTKFKPAADRAALRTRVCAQMKSDAARPAVLFVSLNHRRKGLDALLEAWEEVDADLWIVGKPLDARYRVQVATYGLTGRVFALDARSDVGMLYQAADWFVHPTLYDACANTVLQSMACELPGLISVDDGAIDMVDDGVTGFLLTRPRDASAVAGDVRRALSLGEADRVRMGKAAREKVLPLTWSAHIAKWQAVIKEME</sequence>
<dbReference type="CDD" id="cd03801">
    <property type="entry name" value="GT4_PimA-like"/>
    <property type="match status" value="1"/>
</dbReference>
<reference evidence="3 4" key="1">
    <citation type="submission" date="2019-05" db="EMBL/GenBank/DDBJ databases">
        <title>Verrucobacter flavum gen. nov., sp. nov. a new member of the family Verrucomicrobiaceae.</title>
        <authorList>
            <person name="Szuroczki S."/>
            <person name="Abbaszade G."/>
            <person name="Szabo A."/>
            <person name="Felfoldi T."/>
            <person name="Schumann P."/>
            <person name="Boka K."/>
            <person name="Keki Z."/>
            <person name="Toumi M."/>
            <person name="Toth E."/>
        </authorList>
    </citation>
    <scope>NUCLEOTIDE SEQUENCE [LARGE SCALE GENOMIC DNA]</scope>
    <source>
        <strain evidence="3 4">MG-N-17</strain>
    </source>
</reference>
<dbReference type="EMBL" id="VAUV01000010">
    <property type="protein sequence ID" value="TLD70060.1"/>
    <property type="molecule type" value="Genomic_DNA"/>
</dbReference>
<proteinExistence type="predicted"/>
<dbReference type="InterPro" id="IPR001296">
    <property type="entry name" value="Glyco_trans_1"/>
</dbReference>
<dbReference type="PANTHER" id="PTHR12526">
    <property type="entry name" value="GLYCOSYLTRANSFERASE"/>
    <property type="match status" value="1"/>
</dbReference>
<keyword evidence="4" id="KW-1185">Reference proteome</keyword>
<dbReference type="SUPFAM" id="SSF53756">
    <property type="entry name" value="UDP-Glycosyltransferase/glycogen phosphorylase"/>
    <property type="match status" value="1"/>
</dbReference>
<evidence type="ECO:0000313" key="3">
    <source>
        <dbReference type="EMBL" id="TLD70060.1"/>
    </source>
</evidence>
<evidence type="ECO:0000313" key="4">
    <source>
        <dbReference type="Proteomes" id="UP000306196"/>
    </source>
</evidence>
<keyword evidence="3" id="KW-0808">Transferase</keyword>
<dbReference type="OrthoDB" id="9795068at2"/>
<name>A0A5R8KCM1_9BACT</name>
<feature type="domain" description="Glycosyltransferase subfamily 4-like N-terminal" evidence="2">
    <location>
        <begin position="14"/>
        <end position="174"/>
    </location>
</feature>